<feature type="chain" id="PRO_5046913887" description="Outer membrane protein" evidence="1">
    <location>
        <begin position="49"/>
        <end position="539"/>
    </location>
</feature>
<sequence>MINNTFCNKKKVVLSVNASCKSPLFSLTPLLKMLFACILAGVSTQINAETEKKANEPPKETISKKIWSDKKFHLGQITITPGGFFAGEGVWRSRNIMTDMGSNFAAIPTLNLPQAYMKEFRLSARQSRLSALAESNINPQTLISGYVETDFLGNGTGNSNESNSFDLRIRQFYANIDWSLPGWHLLAGQAWTLMTLNNDGITPRHEVLPPTIDAQYVVGFLWKRQPQVRLTKNFGQRFWAAVSAENAQTLFGGTPACVPAPAGVGPAFNGISNIFCSAPGIQFLPVANAFSFNHAPDVVGKLAYQDTLNNHKVHLEVFGIYRDFYDRVYYTDGTKTNINTTGYGAGIGTFIEIIPKKLDVQGSALLGSGIGSYSSGVLPDVTFAQNGSLKPIDEFTIMAGITAHVTRALDVYVFGGQERQKATYFYSPSPTNNFFGLGIPNANNSGCSTEGGICAGNTKELWQVTTGLWDKIYDGAYGQFRAGLQYSYTKRILFAGTDAHQDGVPIGKAVGGQTNDNMLFFSLRYFPFENSAAAPAPMK</sequence>
<evidence type="ECO:0008006" key="4">
    <source>
        <dbReference type="Google" id="ProtNLM"/>
    </source>
</evidence>
<keyword evidence="3" id="KW-1185">Reference proteome</keyword>
<feature type="signal peptide" evidence="1">
    <location>
        <begin position="1"/>
        <end position="48"/>
    </location>
</feature>
<accession>A0ABW8D984</accession>
<proteinExistence type="predicted"/>
<gene>
    <name evidence="2" type="ORF">ACD661_11945</name>
</gene>
<evidence type="ECO:0000313" key="3">
    <source>
        <dbReference type="Proteomes" id="UP001615550"/>
    </source>
</evidence>
<evidence type="ECO:0000256" key="1">
    <source>
        <dbReference type="SAM" id="SignalP"/>
    </source>
</evidence>
<organism evidence="2 3">
    <name type="scientific">Legionella lytica</name>
    <dbReference type="NCBI Taxonomy" id="96232"/>
    <lineage>
        <taxon>Bacteria</taxon>
        <taxon>Pseudomonadati</taxon>
        <taxon>Pseudomonadota</taxon>
        <taxon>Gammaproteobacteria</taxon>
        <taxon>Legionellales</taxon>
        <taxon>Legionellaceae</taxon>
        <taxon>Legionella</taxon>
    </lineage>
</organism>
<name>A0ABW8D984_9GAMM</name>
<dbReference type="EMBL" id="JBGORX010000005">
    <property type="protein sequence ID" value="MFJ1269269.1"/>
    <property type="molecule type" value="Genomic_DNA"/>
</dbReference>
<protein>
    <recommendedName>
        <fullName evidence="4">Outer membrane protein</fullName>
    </recommendedName>
</protein>
<dbReference type="RefSeq" id="WP_400188093.1">
    <property type="nucleotide sequence ID" value="NZ_JBGORX010000005.1"/>
</dbReference>
<evidence type="ECO:0000313" key="2">
    <source>
        <dbReference type="EMBL" id="MFJ1269269.1"/>
    </source>
</evidence>
<keyword evidence="1" id="KW-0732">Signal</keyword>
<dbReference type="Proteomes" id="UP001615550">
    <property type="component" value="Unassembled WGS sequence"/>
</dbReference>
<comment type="caution">
    <text evidence="2">The sequence shown here is derived from an EMBL/GenBank/DDBJ whole genome shotgun (WGS) entry which is preliminary data.</text>
</comment>
<reference evidence="2 3" key="1">
    <citation type="submission" date="2024-08" db="EMBL/GenBank/DDBJ databases">
        <title>Draft Genome Sequence of Legionella lytica strain DSB2004, Isolated From a Fire Sprinkler System.</title>
        <authorList>
            <person name="Everhart A.D."/>
            <person name="Kidane D.T."/>
            <person name="Farone A.L."/>
            <person name="Farone M.B."/>
        </authorList>
    </citation>
    <scope>NUCLEOTIDE SEQUENCE [LARGE SCALE GENOMIC DNA]</scope>
    <source>
        <strain evidence="2 3">DSB2004</strain>
    </source>
</reference>
<dbReference type="SUPFAM" id="SSF56935">
    <property type="entry name" value="Porins"/>
    <property type="match status" value="1"/>
</dbReference>